<dbReference type="Pfam" id="PF21981">
    <property type="entry name" value="RecX_HTH3"/>
    <property type="match status" value="1"/>
</dbReference>
<keyword evidence="4 5" id="KW-0963">Cytoplasm</keyword>
<organism evidence="8">
    <name type="scientific">Caldilineaceae bacterium SB0661_bin_32</name>
    <dbReference type="NCBI Taxonomy" id="2605255"/>
    <lineage>
        <taxon>Bacteria</taxon>
        <taxon>Bacillati</taxon>
        <taxon>Chloroflexota</taxon>
        <taxon>Caldilineae</taxon>
        <taxon>Caldilineales</taxon>
        <taxon>Caldilineaceae</taxon>
    </lineage>
</organism>
<accession>A0A6B1D6S8</accession>
<dbReference type="PANTHER" id="PTHR33602">
    <property type="entry name" value="REGULATORY PROTEIN RECX FAMILY PROTEIN"/>
    <property type="match status" value="1"/>
</dbReference>
<comment type="caution">
    <text evidence="8">The sequence shown here is derived from an EMBL/GenBank/DDBJ whole genome shotgun (WGS) entry which is preliminary data.</text>
</comment>
<comment type="function">
    <text evidence="5">Modulates RecA activity.</text>
</comment>
<dbReference type="GO" id="GO:0005737">
    <property type="term" value="C:cytoplasm"/>
    <property type="evidence" value="ECO:0007669"/>
    <property type="project" value="UniProtKB-SubCell"/>
</dbReference>
<evidence type="ECO:0000259" key="6">
    <source>
        <dbReference type="Pfam" id="PF02631"/>
    </source>
</evidence>
<dbReference type="PANTHER" id="PTHR33602:SF1">
    <property type="entry name" value="REGULATORY PROTEIN RECX FAMILY PROTEIN"/>
    <property type="match status" value="1"/>
</dbReference>
<protein>
    <recommendedName>
        <fullName evidence="3 5">Regulatory protein RecX</fullName>
    </recommendedName>
</protein>
<evidence type="ECO:0000256" key="2">
    <source>
        <dbReference type="ARBA" id="ARBA00009695"/>
    </source>
</evidence>
<feature type="domain" description="RecX second three-helical" evidence="6">
    <location>
        <begin position="151"/>
        <end position="188"/>
    </location>
</feature>
<dbReference type="InterPro" id="IPR036388">
    <property type="entry name" value="WH-like_DNA-bd_sf"/>
</dbReference>
<reference evidence="8" key="1">
    <citation type="submission" date="2019-09" db="EMBL/GenBank/DDBJ databases">
        <title>Characterisation of the sponge microbiome using genome-centric metagenomics.</title>
        <authorList>
            <person name="Engelberts J.P."/>
            <person name="Robbins S.J."/>
            <person name="De Goeij J.M."/>
            <person name="Aranda M."/>
            <person name="Bell S.C."/>
            <person name="Webster N.S."/>
        </authorList>
    </citation>
    <scope>NUCLEOTIDE SEQUENCE</scope>
    <source>
        <strain evidence="8">SB0661_bin_32</strain>
    </source>
</reference>
<dbReference type="InterPro" id="IPR053924">
    <property type="entry name" value="RecX_HTH_2nd"/>
</dbReference>
<comment type="subcellular location">
    <subcellularLocation>
        <location evidence="1 5">Cytoplasm</location>
    </subcellularLocation>
</comment>
<sequence>MRLFWYSLIWRRRLRRCRFETFKSLWSMATAFFFGSIMTSRTITALRFQMRDKERVNLFLDSEYAFPLPALEAAQLRIGQQLSEQEIEELRAVDLRSRGYNRALRFLAVRPRSQVEVRRNLQAYRPRDGRRLAESQIEWIIAKLQEWQYLNDREFARFWVEQRNRFRPVAPRSLRYELRQKGVDDSVAHEIINELSDATSACEAAARSRLYRWQEETNPVQFRRKMGSFLQRRGFDWEVARSVIDRIWQELEEGRVLSHAVQERRYEG</sequence>
<dbReference type="InterPro" id="IPR053925">
    <property type="entry name" value="RecX_HTH_3rd"/>
</dbReference>
<dbReference type="EMBL" id="VXMH01000050">
    <property type="protein sequence ID" value="MYC95256.1"/>
    <property type="molecule type" value="Genomic_DNA"/>
</dbReference>
<gene>
    <name evidence="5" type="primary">recX</name>
    <name evidence="8" type="ORF">F4X14_09810</name>
</gene>
<evidence type="ECO:0000256" key="4">
    <source>
        <dbReference type="ARBA" id="ARBA00022490"/>
    </source>
</evidence>
<evidence type="ECO:0000256" key="3">
    <source>
        <dbReference type="ARBA" id="ARBA00018111"/>
    </source>
</evidence>
<evidence type="ECO:0000259" key="7">
    <source>
        <dbReference type="Pfam" id="PF21981"/>
    </source>
</evidence>
<dbReference type="AlphaFoldDB" id="A0A6B1D6S8"/>
<dbReference type="InterPro" id="IPR003783">
    <property type="entry name" value="Regulatory_RecX"/>
</dbReference>
<proteinExistence type="inferred from homology"/>
<dbReference type="Gene3D" id="1.10.10.10">
    <property type="entry name" value="Winged helix-like DNA-binding domain superfamily/Winged helix DNA-binding domain"/>
    <property type="match status" value="3"/>
</dbReference>
<dbReference type="Pfam" id="PF02631">
    <property type="entry name" value="RecX_HTH2"/>
    <property type="match status" value="1"/>
</dbReference>
<name>A0A6B1D6S8_9CHLR</name>
<evidence type="ECO:0000256" key="5">
    <source>
        <dbReference type="HAMAP-Rule" id="MF_01114"/>
    </source>
</evidence>
<evidence type="ECO:0000313" key="8">
    <source>
        <dbReference type="EMBL" id="MYC95256.1"/>
    </source>
</evidence>
<comment type="similarity">
    <text evidence="2 5">Belongs to the RecX family.</text>
</comment>
<feature type="domain" description="RecX third three-helical" evidence="7">
    <location>
        <begin position="201"/>
        <end position="244"/>
    </location>
</feature>
<evidence type="ECO:0000256" key="1">
    <source>
        <dbReference type="ARBA" id="ARBA00004496"/>
    </source>
</evidence>
<dbReference type="GO" id="GO:0006282">
    <property type="term" value="P:regulation of DNA repair"/>
    <property type="evidence" value="ECO:0007669"/>
    <property type="project" value="UniProtKB-UniRule"/>
</dbReference>
<dbReference type="HAMAP" id="MF_01114">
    <property type="entry name" value="RecX"/>
    <property type="match status" value="1"/>
</dbReference>